<accession>A0ABQ9YUA3</accession>
<proteinExistence type="predicted"/>
<organism evidence="1 2">
    <name type="scientific">Daphnia magna</name>
    <dbReference type="NCBI Taxonomy" id="35525"/>
    <lineage>
        <taxon>Eukaryota</taxon>
        <taxon>Metazoa</taxon>
        <taxon>Ecdysozoa</taxon>
        <taxon>Arthropoda</taxon>
        <taxon>Crustacea</taxon>
        <taxon>Branchiopoda</taxon>
        <taxon>Diplostraca</taxon>
        <taxon>Cladocera</taxon>
        <taxon>Anomopoda</taxon>
        <taxon>Daphniidae</taxon>
        <taxon>Daphnia</taxon>
    </lineage>
</organism>
<evidence type="ECO:0000313" key="1">
    <source>
        <dbReference type="EMBL" id="KAK4003993.1"/>
    </source>
</evidence>
<evidence type="ECO:0000313" key="2">
    <source>
        <dbReference type="Proteomes" id="UP001234178"/>
    </source>
</evidence>
<keyword evidence="2" id="KW-1185">Reference proteome</keyword>
<gene>
    <name evidence="1" type="ORF">OUZ56_005737</name>
</gene>
<protein>
    <submittedName>
        <fullName evidence="1">Uncharacterized protein</fullName>
    </submittedName>
</protein>
<comment type="caution">
    <text evidence="1">The sequence shown here is derived from an EMBL/GenBank/DDBJ whole genome shotgun (WGS) entry which is preliminary data.</text>
</comment>
<dbReference type="Proteomes" id="UP001234178">
    <property type="component" value="Unassembled WGS sequence"/>
</dbReference>
<dbReference type="EMBL" id="JAOYFB010000001">
    <property type="protein sequence ID" value="KAK4003993.1"/>
    <property type="molecule type" value="Genomic_DNA"/>
</dbReference>
<reference evidence="1 2" key="1">
    <citation type="journal article" date="2023" name="Nucleic Acids Res.">
        <title>The hologenome of Daphnia magna reveals possible DNA methylation and microbiome-mediated evolution of the host genome.</title>
        <authorList>
            <person name="Chaturvedi A."/>
            <person name="Li X."/>
            <person name="Dhandapani V."/>
            <person name="Marshall H."/>
            <person name="Kissane S."/>
            <person name="Cuenca-Cambronero M."/>
            <person name="Asole G."/>
            <person name="Calvet F."/>
            <person name="Ruiz-Romero M."/>
            <person name="Marangio P."/>
            <person name="Guigo R."/>
            <person name="Rago D."/>
            <person name="Mirbahai L."/>
            <person name="Eastwood N."/>
            <person name="Colbourne J.K."/>
            <person name="Zhou J."/>
            <person name="Mallon E."/>
            <person name="Orsini L."/>
        </authorList>
    </citation>
    <scope>NUCLEOTIDE SEQUENCE [LARGE SCALE GENOMIC DNA]</scope>
    <source>
        <strain evidence="1">LRV0_1</strain>
    </source>
</reference>
<sequence length="146" mass="16333">MSIDDVFSCGGATKLGKPTLLYEQCTSKAVMLLFLVVAAHHQTDTKKQFHVALLLNKSIGWLPCKRLQGRAIPNTAIAQDFRAALLLTLRLFSDSCEKAGKEYLCFLLQLVDIFTQQGMIPILTHRLELQSVITVDNNVCKCFFKT</sequence>
<name>A0ABQ9YUA3_9CRUS</name>